<dbReference type="KEGG" id="luo:HHL09_08240"/>
<keyword evidence="3" id="KW-1185">Reference proteome</keyword>
<gene>
    <name evidence="2" type="ORF">HHL09_08240</name>
</gene>
<evidence type="ECO:0000256" key="1">
    <source>
        <dbReference type="SAM" id="Phobius"/>
    </source>
</evidence>
<keyword evidence="1" id="KW-0812">Transmembrane</keyword>
<proteinExistence type="predicted"/>
<dbReference type="AlphaFoldDB" id="A0A858RGD9"/>
<reference evidence="2 3" key="1">
    <citation type="submission" date="2020-04" db="EMBL/GenBank/DDBJ databases">
        <title>Luteolibacter sp. G-1-1-1 isolated from soil.</title>
        <authorList>
            <person name="Dahal R.H."/>
        </authorList>
    </citation>
    <scope>NUCLEOTIDE SEQUENCE [LARGE SCALE GENOMIC DNA]</scope>
    <source>
        <strain evidence="2 3">G-1-1-1</strain>
    </source>
</reference>
<evidence type="ECO:0000313" key="3">
    <source>
        <dbReference type="Proteomes" id="UP000501812"/>
    </source>
</evidence>
<feature type="transmembrane region" description="Helical" evidence="1">
    <location>
        <begin position="29"/>
        <end position="52"/>
    </location>
</feature>
<dbReference type="EMBL" id="CP051774">
    <property type="protein sequence ID" value="QJE95775.1"/>
    <property type="molecule type" value="Genomic_DNA"/>
</dbReference>
<accession>A0A858RGD9</accession>
<dbReference type="RefSeq" id="WP_169454088.1">
    <property type="nucleotide sequence ID" value="NZ_CP051774.1"/>
</dbReference>
<organism evidence="2 3">
    <name type="scientific">Luteolibacter luteus</name>
    <dbReference type="NCBI Taxonomy" id="2728835"/>
    <lineage>
        <taxon>Bacteria</taxon>
        <taxon>Pseudomonadati</taxon>
        <taxon>Verrucomicrobiota</taxon>
        <taxon>Verrucomicrobiia</taxon>
        <taxon>Verrucomicrobiales</taxon>
        <taxon>Verrucomicrobiaceae</taxon>
        <taxon>Luteolibacter</taxon>
    </lineage>
</organism>
<keyword evidence="1" id="KW-0472">Membrane</keyword>
<dbReference type="Proteomes" id="UP000501812">
    <property type="component" value="Chromosome"/>
</dbReference>
<name>A0A858RGD9_9BACT</name>
<protein>
    <submittedName>
        <fullName evidence="2">Uncharacterized protein</fullName>
    </submittedName>
</protein>
<sequence length="237" mass="25646">MSLPLQPPPDAPAPPPGPEALRSQRRLRLILWGGAGCMFTLLLMFFVAPLVLKSKVVSQRAVALNNARQIGISLFEFDAEYGSFPSAATIPDVKAATSTSLTLDDSSSNKLFRQLIAYGLKSERPFFADIPGTRRPDDIFSSDATAISKGECGFSYITGLNSSGNPKLPVVMTPMEPGTQSFYQLKQFRKEAIILRLDNSASPASIEKNGAVVVGGGLTLFDPKLWGSVKPDLRWPE</sequence>
<evidence type="ECO:0000313" key="2">
    <source>
        <dbReference type="EMBL" id="QJE95775.1"/>
    </source>
</evidence>
<keyword evidence="1" id="KW-1133">Transmembrane helix</keyword>